<evidence type="ECO:0000256" key="1">
    <source>
        <dbReference type="SAM" id="MobiDB-lite"/>
    </source>
</evidence>
<dbReference type="InterPro" id="IPR056489">
    <property type="entry name" value="Ig_Fls_DR_A0283-like"/>
</dbReference>
<dbReference type="Gene3D" id="2.60.40.10">
    <property type="entry name" value="Immunoglobulins"/>
    <property type="match status" value="4"/>
</dbReference>
<dbReference type="EMBL" id="REGA01000003">
    <property type="protein sequence ID" value="RQG96385.1"/>
    <property type="molecule type" value="Genomic_DNA"/>
</dbReference>
<dbReference type="SUPFAM" id="SSF49478">
    <property type="entry name" value="Cna protein B-type domain"/>
    <property type="match status" value="1"/>
</dbReference>
<evidence type="ECO:0000313" key="3">
    <source>
        <dbReference type="EMBL" id="RQG96385.1"/>
    </source>
</evidence>
<keyword evidence="4" id="KW-1185">Reference proteome</keyword>
<dbReference type="Pfam" id="PF24025">
    <property type="entry name" value="Ig_DR_A0283-like"/>
    <property type="match status" value="1"/>
</dbReference>
<evidence type="ECO:0000259" key="2">
    <source>
        <dbReference type="Pfam" id="PF24025"/>
    </source>
</evidence>
<dbReference type="AlphaFoldDB" id="A0A3N6PFM0"/>
<feature type="region of interest" description="Disordered" evidence="1">
    <location>
        <begin position="964"/>
        <end position="989"/>
    </location>
</feature>
<feature type="compositionally biased region" description="Basic and acidic residues" evidence="1">
    <location>
        <begin position="980"/>
        <end position="989"/>
    </location>
</feature>
<feature type="domain" description="Fervidolysin/DR-A0283-like Ig-like" evidence="2">
    <location>
        <begin position="418"/>
        <end position="487"/>
    </location>
</feature>
<protein>
    <recommendedName>
        <fullName evidence="2">Fervidolysin/DR-A0283-like Ig-like domain-containing protein</fullName>
    </recommendedName>
</protein>
<sequence length="1022" mass="112561">MYLEWIVESDTPEGTYDVQVALWEESDRDNLSTRLDDEWDNGAFEVEEEKAEIDGQVNWISPRTGTYTHGDSVETTANVENTGSSSHTYFLGYSVHGPDGEIYDNDDGTGRPVSLSEGESRTVDLEWKAESDAPDGEYDVQVALWEESDRDNLSTRLDDVREYDAFDVVEAEEEIDGHIHWISPDSGEYTPGSTVETIANVGNTGNASHTYFLGYSVHGPDGEIHDNDETTGKTISLQPGESTEVTLEWTVESEVTTGHYDTQVALWEENDRDGLRTRLDEQWEYEALRIENDAPEIEAEIIDIETPDGTYSDGDPVVTTATILNTGTEAHTFFAGYTLHDSDGNAYDNDGETGQPVTVHAGEELALELEWLVEDDGRDGEYDVQVTLWEESDRDDLSTRIDDEWSEHAFQVSSGESVRYTVDVEDARGSPLDDAAVTLRPVDGGDEIKRTSADGVTTFSDIPSGDYELTVRSPEVNQTKEVGVYVDETHSRHRVVFDPARPVVGAVIDSEGAALFDTIDVQFGGVDEVATTNAMGLFKTSSRIPLGVHNVEIDAEASGTSVAFDFQPGQLPVFDPIPSLTIDRDDYPLSLLDANSFTSLYMQYVRSTKEYDSQLLAAAHGCIKGLLTGFSDFVDGVTSLKDVIVSLATIDLRVVFDGFLSLFSDLLGNLQAAAGYLVAALKGIPDKYWETVDGLVEKQDDDNPHRRPDDTYMPFAVMWYLGYSAGGLIIGGAFARLGSIGRSILQRADRFEEAVEAGARTLRRADEPDGVSPGLVGTFQDTTPDFGRSVDDLPLRGSYLDVQIVSNTITEAAKKGARAHDVAETSIQPLLTEFVFSAYYRNHWQRGKHSPTDPAADKRENGKIVHDMKGNVNEELVAASLLKGSGTNRLKINRNDLSLEDLQADYVWNEFQPAQLGKGESALIQNYKPDRDIADGFELDFVRVTRPDTTDGEPALPVVTHVLEPTSDNRKSANPSRGTGSERLKKASHINEKVPQLIEQGYEFLPGTNLPLYPSLAKRETT</sequence>
<evidence type="ECO:0000313" key="4">
    <source>
        <dbReference type="Proteomes" id="UP000282323"/>
    </source>
</evidence>
<reference evidence="3 4" key="1">
    <citation type="submission" date="2018-10" db="EMBL/GenBank/DDBJ databases">
        <title>Natrarchaeobius chitinivorans gen. nov., sp. nov., and Natrarchaeobius haloalkaliphilus sp. nov., alkaliphilic, chitin-utilizing haloarchaea from hypersaline alkaline lakes.</title>
        <authorList>
            <person name="Sorokin D.Y."/>
            <person name="Elcheninov A.G."/>
            <person name="Kostrikina N.A."/>
            <person name="Bale N.J."/>
            <person name="Sinninghe Damste J.S."/>
            <person name="Khijniak T.V."/>
            <person name="Kublanov I.V."/>
            <person name="Toshchakov S.V."/>
        </authorList>
    </citation>
    <scope>NUCLEOTIDE SEQUENCE [LARGE SCALE GENOMIC DNA]</scope>
    <source>
        <strain evidence="3 4">AArcht4T</strain>
    </source>
</reference>
<name>A0A3N6PFM0_NATCH</name>
<organism evidence="3 4">
    <name type="scientific">Natrarchaeobius chitinivorans</name>
    <dbReference type="NCBI Taxonomy" id="1679083"/>
    <lineage>
        <taxon>Archaea</taxon>
        <taxon>Methanobacteriati</taxon>
        <taxon>Methanobacteriota</taxon>
        <taxon>Stenosarchaea group</taxon>
        <taxon>Halobacteria</taxon>
        <taxon>Halobacteriales</taxon>
        <taxon>Natrialbaceae</taxon>
        <taxon>Natrarchaeobius</taxon>
    </lineage>
</organism>
<proteinExistence type="predicted"/>
<dbReference type="InterPro" id="IPR013783">
    <property type="entry name" value="Ig-like_fold"/>
</dbReference>
<dbReference type="Proteomes" id="UP000282323">
    <property type="component" value="Unassembled WGS sequence"/>
</dbReference>
<accession>A0A3N6PFM0</accession>
<gene>
    <name evidence="3" type="ORF">EA473_04475</name>
</gene>
<comment type="caution">
    <text evidence="3">The sequence shown here is derived from an EMBL/GenBank/DDBJ whole genome shotgun (WGS) entry which is preliminary data.</text>
</comment>